<dbReference type="Pfam" id="PF00459">
    <property type="entry name" value="Inositol_P"/>
    <property type="match status" value="1"/>
</dbReference>
<dbReference type="PANTHER" id="PTHR43028:SF5">
    <property type="entry name" value="3'(2'),5'-BISPHOSPHATE NUCLEOTIDASE 1"/>
    <property type="match status" value="1"/>
</dbReference>
<dbReference type="Proteomes" id="UP001596138">
    <property type="component" value="Unassembled WGS sequence"/>
</dbReference>
<evidence type="ECO:0000313" key="1">
    <source>
        <dbReference type="EMBL" id="MFC6237319.1"/>
    </source>
</evidence>
<dbReference type="PRINTS" id="PR00377">
    <property type="entry name" value="IMPHPHTASES"/>
</dbReference>
<dbReference type="SUPFAM" id="SSF56655">
    <property type="entry name" value="Carbohydrate phosphatase"/>
    <property type="match status" value="1"/>
</dbReference>
<sequence>MSTDDAVLSRAIAREAGALVVGIRESYGEIERRDRARIRALCDLADREAHLLIEQRLRDARPDDALLSEEGDGDLARLDADRVWIVDPLDGTWEYGQGRADFAVHVALWSRAADAAGALSAGTIDLPAQGQTWSVLDDVVDGPAAALPVGRPVRVVVSRSREPQDLDRVVRGLRSGLGVDVEVLHVGSVGAKAAVVLRGEAELYLHDAGFHDWDLAAPLAVALHRGLVCLSPEGDGFSFNGRSTVQPGIVMATPSVAPAVRDLLGLPTP</sequence>
<accession>A0ABW1SZ90</accession>
<keyword evidence="2" id="KW-1185">Reference proteome</keyword>
<proteinExistence type="predicted"/>
<dbReference type="RefSeq" id="WP_386764519.1">
    <property type="nucleotide sequence ID" value="NZ_JBHSTI010000008.1"/>
</dbReference>
<name>A0ABW1SZ90_9ACTN</name>
<dbReference type="InterPro" id="IPR000760">
    <property type="entry name" value="Inositol_monophosphatase-like"/>
</dbReference>
<protein>
    <submittedName>
        <fullName evidence="1">Inositol monophosphatase family protein</fullName>
    </submittedName>
</protein>
<dbReference type="InterPro" id="IPR050725">
    <property type="entry name" value="CysQ/Inositol_MonoPase"/>
</dbReference>
<dbReference type="PANTHER" id="PTHR43028">
    <property type="entry name" value="3'(2'),5'-BISPHOSPHATE NUCLEOTIDASE 1"/>
    <property type="match status" value="1"/>
</dbReference>
<organism evidence="1 2">
    <name type="scientific">Longivirga aurantiaca</name>
    <dbReference type="NCBI Taxonomy" id="1837743"/>
    <lineage>
        <taxon>Bacteria</taxon>
        <taxon>Bacillati</taxon>
        <taxon>Actinomycetota</taxon>
        <taxon>Actinomycetes</taxon>
        <taxon>Sporichthyales</taxon>
        <taxon>Sporichthyaceae</taxon>
        <taxon>Longivirga</taxon>
    </lineage>
</organism>
<dbReference type="EMBL" id="JBHSTI010000008">
    <property type="protein sequence ID" value="MFC6237319.1"/>
    <property type="molecule type" value="Genomic_DNA"/>
</dbReference>
<comment type="caution">
    <text evidence="1">The sequence shown here is derived from an EMBL/GenBank/DDBJ whole genome shotgun (WGS) entry which is preliminary data.</text>
</comment>
<gene>
    <name evidence="1" type="ORF">ACFQGU_05490</name>
</gene>
<dbReference type="Gene3D" id="3.40.190.80">
    <property type="match status" value="1"/>
</dbReference>
<dbReference type="Gene3D" id="3.30.540.10">
    <property type="entry name" value="Fructose-1,6-Bisphosphatase, subunit A, domain 1"/>
    <property type="match status" value="1"/>
</dbReference>
<reference evidence="2" key="1">
    <citation type="journal article" date="2019" name="Int. J. Syst. Evol. Microbiol.">
        <title>The Global Catalogue of Microorganisms (GCM) 10K type strain sequencing project: providing services to taxonomists for standard genome sequencing and annotation.</title>
        <authorList>
            <consortium name="The Broad Institute Genomics Platform"/>
            <consortium name="The Broad Institute Genome Sequencing Center for Infectious Disease"/>
            <person name="Wu L."/>
            <person name="Ma J."/>
        </authorList>
    </citation>
    <scope>NUCLEOTIDE SEQUENCE [LARGE SCALE GENOMIC DNA]</scope>
    <source>
        <strain evidence="2">CGMCC 4.7317</strain>
    </source>
</reference>
<evidence type="ECO:0000313" key="2">
    <source>
        <dbReference type="Proteomes" id="UP001596138"/>
    </source>
</evidence>